<dbReference type="SUPFAM" id="SSF81606">
    <property type="entry name" value="PP2C-like"/>
    <property type="match status" value="1"/>
</dbReference>
<dbReference type="InterPro" id="IPR000222">
    <property type="entry name" value="PP2C_BS"/>
</dbReference>
<dbReference type="PANTHER" id="PTHR13832:SF565">
    <property type="entry name" value="AT28366P-RELATED"/>
    <property type="match status" value="1"/>
</dbReference>
<keyword evidence="8" id="KW-0464">Manganese</keyword>
<dbReference type="SMART" id="SM00332">
    <property type="entry name" value="PP2Cc"/>
    <property type="match status" value="1"/>
</dbReference>
<dbReference type="PhylomeDB" id="B6Q708"/>
<dbReference type="Proteomes" id="UP000001294">
    <property type="component" value="Unassembled WGS sequence"/>
</dbReference>
<sequence length="475" mass="51328">MGQTLSEPITEKASAEGQDDCVLYGVSAMQGWRITMEDAHAAILDLQAKYINKSLEPTPADQRLSFFGVYDGHGGDKVALFAGEKLHQIVAKQEAFSKGNIEQALKDGFLATDRAILDDPRYEEEVSGCTASVGIISRDKIWVANAGDSRTVLGVKGRAKPLSFDHKPQNEGEKARISAAGGFVDFGRVNGNLALSRAIGDFEFKKSAELSPEQQIVTAYPDVTTHEITEDDEFLVIACDGIWDCQSSQAVVEFVRRGIAAKQELYRICENMMDNCLSSNSETGGVGCDNMTMTIVGLLHGKTKDEWYNTIAERVAKGDGPVAPPEYGKVIAEFRGPGVRPGARHQFDDSPDDYDLESDNNRRAFGVRSGRIILLGDGTEVHADQDDEELFDATEEADKGVQNQVRASTANAGHDTGRNLREDTPGPELTHRNAIQSTETAHTGPQVSASPSTINADTSPGKTSENKAASKPSDS</sequence>
<reference evidence="15" key="1">
    <citation type="journal article" date="2015" name="Genome Announc.">
        <title>Genome sequence of the AIDS-associated pathogen Penicillium marneffei (ATCC18224) and its near taxonomic relative Talaromyces stipitatus (ATCC10500).</title>
        <authorList>
            <person name="Nierman W.C."/>
            <person name="Fedorova-Abrams N.D."/>
            <person name="Andrianopoulos A."/>
        </authorList>
    </citation>
    <scope>NUCLEOTIDE SEQUENCE [LARGE SCALE GENOMIC DNA]</scope>
    <source>
        <strain evidence="15">ATCC 18224 / CBS 334.59 / QM 7333</strain>
    </source>
</reference>
<evidence type="ECO:0000256" key="1">
    <source>
        <dbReference type="ARBA" id="ARBA00001936"/>
    </source>
</evidence>
<dbReference type="PANTHER" id="PTHR13832">
    <property type="entry name" value="PROTEIN PHOSPHATASE 2C"/>
    <property type="match status" value="1"/>
</dbReference>
<comment type="similarity">
    <text evidence="3 11">Belongs to the PP2C family.</text>
</comment>
<evidence type="ECO:0000256" key="10">
    <source>
        <dbReference type="ARBA" id="ARBA00074087"/>
    </source>
</evidence>
<evidence type="ECO:0000256" key="7">
    <source>
        <dbReference type="ARBA" id="ARBA00022912"/>
    </source>
</evidence>
<dbReference type="OrthoDB" id="10264738at2759"/>
<evidence type="ECO:0000256" key="2">
    <source>
        <dbReference type="ARBA" id="ARBA00001946"/>
    </source>
</evidence>
<keyword evidence="6 11" id="KW-0378">Hydrolase</keyword>
<comment type="cofactor">
    <cofactor evidence="1">
        <name>Mn(2+)</name>
        <dbReference type="ChEBI" id="CHEBI:29035"/>
    </cofactor>
</comment>
<dbReference type="InterPro" id="IPR015655">
    <property type="entry name" value="PP2C"/>
</dbReference>
<feature type="compositionally biased region" description="Polar residues" evidence="12">
    <location>
        <begin position="433"/>
        <end position="467"/>
    </location>
</feature>
<feature type="compositionally biased region" description="Basic and acidic residues" evidence="12">
    <location>
        <begin position="415"/>
        <end position="424"/>
    </location>
</feature>
<dbReference type="GO" id="GO:0046872">
    <property type="term" value="F:metal ion binding"/>
    <property type="evidence" value="ECO:0007669"/>
    <property type="project" value="UniProtKB-KW"/>
</dbReference>
<dbReference type="GO" id="GO:0004722">
    <property type="term" value="F:protein serine/threonine phosphatase activity"/>
    <property type="evidence" value="ECO:0007669"/>
    <property type="project" value="UniProtKB-EC"/>
</dbReference>
<dbReference type="InterPro" id="IPR036457">
    <property type="entry name" value="PPM-type-like_dom_sf"/>
</dbReference>
<keyword evidence="7 11" id="KW-0904">Protein phosphatase</keyword>
<dbReference type="EC" id="3.1.3.16" evidence="4"/>
<evidence type="ECO:0000256" key="5">
    <source>
        <dbReference type="ARBA" id="ARBA00022723"/>
    </source>
</evidence>
<feature type="region of interest" description="Disordered" evidence="12">
    <location>
        <begin position="339"/>
        <end position="361"/>
    </location>
</feature>
<dbReference type="PROSITE" id="PS01032">
    <property type="entry name" value="PPM_1"/>
    <property type="match status" value="1"/>
</dbReference>
<evidence type="ECO:0000256" key="11">
    <source>
        <dbReference type="RuleBase" id="RU003465"/>
    </source>
</evidence>
<dbReference type="EMBL" id="DS995899">
    <property type="protein sequence ID" value="EEA27697.1"/>
    <property type="molecule type" value="Genomic_DNA"/>
</dbReference>
<organism evidence="14 15">
    <name type="scientific">Talaromyces marneffei (strain ATCC 18224 / CBS 334.59 / QM 7333)</name>
    <name type="common">Penicillium marneffei</name>
    <dbReference type="NCBI Taxonomy" id="441960"/>
    <lineage>
        <taxon>Eukaryota</taxon>
        <taxon>Fungi</taxon>
        <taxon>Dikarya</taxon>
        <taxon>Ascomycota</taxon>
        <taxon>Pezizomycotina</taxon>
        <taxon>Eurotiomycetes</taxon>
        <taxon>Eurotiomycetidae</taxon>
        <taxon>Eurotiales</taxon>
        <taxon>Trichocomaceae</taxon>
        <taxon>Talaromyces</taxon>
        <taxon>Talaromyces sect. Talaromyces</taxon>
    </lineage>
</organism>
<feature type="domain" description="PPM-type phosphatase" evidence="13">
    <location>
        <begin position="23"/>
        <end position="298"/>
    </location>
</feature>
<evidence type="ECO:0000256" key="6">
    <source>
        <dbReference type="ARBA" id="ARBA00022801"/>
    </source>
</evidence>
<gene>
    <name evidence="14" type="ORF">PMAA_025500</name>
</gene>
<keyword evidence="15" id="KW-1185">Reference proteome</keyword>
<evidence type="ECO:0000256" key="4">
    <source>
        <dbReference type="ARBA" id="ARBA00013081"/>
    </source>
</evidence>
<comment type="cofactor">
    <cofactor evidence="2">
        <name>Mg(2+)</name>
        <dbReference type="ChEBI" id="CHEBI:18420"/>
    </cofactor>
</comment>
<dbReference type="CDD" id="cd00143">
    <property type="entry name" value="PP2Cc"/>
    <property type="match status" value="1"/>
</dbReference>
<evidence type="ECO:0000313" key="15">
    <source>
        <dbReference type="Proteomes" id="UP000001294"/>
    </source>
</evidence>
<feature type="compositionally biased region" description="Acidic residues" evidence="12">
    <location>
        <begin position="349"/>
        <end position="358"/>
    </location>
</feature>
<dbReference type="STRING" id="441960.B6Q708"/>
<dbReference type="VEuPathDB" id="FungiDB:PMAA_025500"/>
<dbReference type="Pfam" id="PF00481">
    <property type="entry name" value="PP2C"/>
    <property type="match status" value="1"/>
</dbReference>
<feature type="region of interest" description="Disordered" evidence="12">
    <location>
        <begin position="398"/>
        <end position="475"/>
    </location>
</feature>
<proteinExistence type="inferred from homology"/>
<evidence type="ECO:0000256" key="3">
    <source>
        <dbReference type="ARBA" id="ARBA00006702"/>
    </source>
</evidence>
<evidence type="ECO:0000259" key="13">
    <source>
        <dbReference type="PROSITE" id="PS51746"/>
    </source>
</evidence>
<name>B6Q708_TALMQ</name>
<protein>
    <recommendedName>
        <fullName evidence="10">Protein phosphatase 2C homolog 2</fullName>
        <ecNumber evidence="4">3.1.3.16</ecNumber>
    </recommendedName>
</protein>
<dbReference type="AlphaFoldDB" id="B6Q708"/>
<evidence type="ECO:0000313" key="14">
    <source>
        <dbReference type="EMBL" id="EEA27697.1"/>
    </source>
</evidence>
<evidence type="ECO:0000256" key="12">
    <source>
        <dbReference type="SAM" id="MobiDB-lite"/>
    </source>
</evidence>
<keyword evidence="5" id="KW-0479">Metal-binding</keyword>
<evidence type="ECO:0000256" key="9">
    <source>
        <dbReference type="ARBA" id="ARBA00048832"/>
    </source>
</evidence>
<accession>B6Q708</accession>
<feature type="compositionally biased region" description="Polar residues" evidence="12">
    <location>
        <begin position="401"/>
        <end position="411"/>
    </location>
</feature>
<comment type="catalytic activity">
    <reaction evidence="9">
        <text>O-phospho-L-threonyl-[protein] + H2O = L-threonyl-[protein] + phosphate</text>
        <dbReference type="Rhea" id="RHEA:47004"/>
        <dbReference type="Rhea" id="RHEA-COMP:11060"/>
        <dbReference type="Rhea" id="RHEA-COMP:11605"/>
        <dbReference type="ChEBI" id="CHEBI:15377"/>
        <dbReference type="ChEBI" id="CHEBI:30013"/>
        <dbReference type="ChEBI" id="CHEBI:43474"/>
        <dbReference type="ChEBI" id="CHEBI:61977"/>
        <dbReference type="EC" id="3.1.3.16"/>
    </reaction>
    <physiologicalReaction direction="left-to-right" evidence="9">
        <dbReference type="Rhea" id="RHEA:47005"/>
    </physiologicalReaction>
</comment>
<evidence type="ECO:0000256" key="8">
    <source>
        <dbReference type="ARBA" id="ARBA00023211"/>
    </source>
</evidence>
<dbReference type="FunFam" id="3.60.40.10:FF:000016">
    <property type="entry name" value="Protein phosphatase 2C"/>
    <property type="match status" value="1"/>
</dbReference>
<dbReference type="PROSITE" id="PS51746">
    <property type="entry name" value="PPM_2"/>
    <property type="match status" value="1"/>
</dbReference>
<dbReference type="InterPro" id="IPR001932">
    <property type="entry name" value="PPM-type_phosphatase-like_dom"/>
</dbReference>
<dbReference type="Gene3D" id="3.60.40.10">
    <property type="entry name" value="PPM-type phosphatase domain"/>
    <property type="match status" value="1"/>
</dbReference>